<sequence length="114" mass="13456">MDNQFRSEEKELQVRGRDDGPRARGNGKKTDQCFWRCFNNAGQMHACPVRMEIGEGKMEFPSQNDFKCFCLLRHLRKHQVSYSHDRDFSRLQPTRRNKKTWFVKACLSMGVSII</sequence>
<evidence type="ECO:0000313" key="3">
    <source>
        <dbReference type="Proteomes" id="UP001365542"/>
    </source>
</evidence>
<name>A0AAV9X0J1_9PEZI</name>
<feature type="compositionally biased region" description="Basic and acidic residues" evidence="1">
    <location>
        <begin position="1"/>
        <end position="22"/>
    </location>
</feature>
<dbReference type="AlphaFoldDB" id="A0AAV9X0J1"/>
<comment type="caution">
    <text evidence="2">The sequence shown here is derived from an EMBL/GenBank/DDBJ whole genome shotgun (WGS) entry which is preliminary data.</text>
</comment>
<proteinExistence type="predicted"/>
<dbReference type="Proteomes" id="UP001365542">
    <property type="component" value="Unassembled WGS sequence"/>
</dbReference>
<protein>
    <submittedName>
        <fullName evidence="2">Uncharacterized protein</fullName>
    </submittedName>
</protein>
<reference evidence="2 3" key="1">
    <citation type="submission" date="2019-10" db="EMBL/GenBank/DDBJ databases">
        <authorList>
            <person name="Palmer J.M."/>
        </authorList>
    </citation>
    <scope>NUCLEOTIDE SEQUENCE [LARGE SCALE GENOMIC DNA]</scope>
    <source>
        <strain evidence="2 3">TWF694</strain>
    </source>
</reference>
<gene>
    <name evidence="2" type="ORF">TWF694_003398</name>
</gene>
<feature type="region of interest" description="Disordered" evidence="1">
    <location>
        <begin position="1"/>
        <end position="30"/>
    </location>
</feature>
<keyword evidence="3" id="KW-1185">Reference proteome</keyword>
<dbReference type="EMBL" id="JAVHJO010000013">
    <property type="protein sequence ID" value="KAK6530024.1"/>
    <property type="molecule type" value="Genomic_DNA"/>
</dbReference>
<evidence type="ECO:0000256" key="1">
    <source>
        <dbReference type="SAM" id="MobiDB-lite"/>
    </source>
</evidence>
<organism evidence="2 3">
    <name type="scientific">Orbilia ellipsospora</name>
    <dbReference type="NCBI Taxonomy" id="2528407"/>
    <lineage>
        <taxon>Eukaryota</taxon>
        <taxon>Fungi</taxon>
        <taxon>Dikarya</taxon>
        <taxon>Ascomycota</taxon>
        <taxon>Pezizomycotina</taxon>
        <taxon>Orbiliomycetes</taxon>
        <taxon>Orbiliales</taxon>
        <taxon>Orbiliaceae</taxon>
        <taxon>Orbilia</taxon>
    </lineage>
</organism>
<accession>A0AAV9X0J1</accession>
<evidence type="ECO:0000313" key="2">
    <source>
        <dbReference type="EMBL" id="KAK6530024.1"/>
    </source>
</evidence>